<dbReference type="FunFam" id="3.30.160.60:FF:000060">
    <property type="entry name" value="zinc finger protein 436"/>
    <property type="match status" value="1"/>
</dbReference>
<keyword evidence="6" id="KW-0832">Ubl conjugation</keyword>
<evidence type="ECO:0000256" key="4">
    <source>
        <dbReference type="ARBA" id="ARBA00022771"/>
    </source>
</evidence>
<dbReference type="FunFam" id="3.30.160.60:FF:001498">
    <property type="entry name" value="Zinc finger protein 404"/>
    <property type="match status" value="1"/>
</dbReference>
<dbReference type="PROSITE" id="PS50157">
    <property type="entry name" value="ZINC_FINGER_C2H2_2"/>
    <property type="match status" value="5"/>
</dbReference>
<dbReference type="Pfam" id="PF18658">
    <property type="entry name" value="zf-C2H2_12"/>
    <property type="match status" value="1"/>
</dbReference>
<proteinExistence type="predicted"/>
<keyword evidence="5" id="KW-0862">Zinc</keyword>
<evidence type="ECO:0000259" key="11">
    <source>
        <dbReference type="PROSITE" id="PS50157"/>
    </source>
</evidence>
<dbReference type="PANTHER" id="PTHR45913">
    <property type="entry name" value="EPM2A-INTERACTING PROTEIN 1"/>
    <property type="match status" value="1"/>
</dbReference>
<evidence type="ECO:0000256" key="9">
    <source>
        <dbReference type="ARBA" id="ARBA00023242"/>
    </source>
</evidence>
<dbReference type="PROSITE" id="PS00028">
    <property type="entry name" value="ZINC_FINGER_C2H2_1"/>
    <property type="match status" value="5"/>
</dbReference>
<keyword evidence="7" id="KW-0805">Transcription regulation</keyword>
<sequence length="985" mass="112774">MKKTCLPTIKPPQMARRKVDIENRCFQKRWEAEYLFADIEDRAVCLVCRDTVAVFKEYNMRRHYEAKHQDKYKHLNMQQKLKKAEELKKNLTFFRKAKSQSKAAVKASYIVAGEIAKSAWPFTEGEFLKRCLLQVCEILCPDQKEAFLNVSLSRNTVASRIGELASVLHGQLVERGKDFIAYSLAVDESIDISGMAQLTIFIRGVDSALCITEELLEMKSIHGTTTGKDLFEAVSQCVNDMKLPWDKLMGLTTDRTPSMCGEKSGLVGRMREKMKNENCTGVLTAYHCLMHKETLCGKTLKMEHVMSTVTQTISFIRKAKGLNHHQFKSFLEEIHSELGDLPYHTEMGWPSQEKVLNGFFELRVEICQFVESEGKDSTVLRDGKWLCELAFLCDVTKHLTGLNLQLQGRDRVITDMYDAVKGFQVKLRLWETQIQQGNLAHFPCCQAIVSQVSTSVFSQARFADKLSALHREFTCRFVELEAQTFNFGLFVNPFTVDVKIAPVDLQMELIELQCSSTLKAKYDSVGSTQFTRLIPETMPQLRLRAAQMLCMFGNTHLCENVFSMMRVNKRAHRSLLTPAHLLSILRVSTAQNLTVNLDELVAKKRCQTSSRDKKGQLMKMARVPPDCGEELSRLSAATSQGSVSFEDVAVYFTEEEWALLDSSQRALHREVMLENSRNLAAVGYGQEHENYQELNLALFQSEERMLGIQGVLQKNTKSCLRRKKSSPSDHNEVLGLPTQQLQQQVGSEKYFGSDMKERSKFVFNKYCTDQTEEEQYEHQELGQNINLSSSFALHEPSYNRNCVEKFTLNSPLMSDGDYNPNECGKGFSKIQLVVLPSKNAPMEKQYHCLKCGKSFPHRCNLTVHERMHSGEKPYTCQVCWKRFRQIGHLTRHHRIHTGEKPYMCLHCGRKFIESSDLSKHVRSHTGERPYKCLECGKSFKCSSHFISHKRTHTGEKPFKCSECGKSFSRNNHLSLHKTIHRREKP</sequence>
<keyword evidence="3" id="KW-0677">Repeat</keyword>
<dbReference type="CDD" id="cd07765">
    <property type="entry name" value="KRAB_A-box"/>
    <property type="match status" value="1"/>
</dbReference>
<dbReference type="SMART" id="SM00355">
    <property type="entry name" value="ZnF_C2H2"/>
    <property type="match status" value="6"/>
</dbReference>
<evidence type="ECO:0000313" key="14">
    <source>
        <dbReference type="Proteomes" id="UP000694406"/>
    </source>
</evidence>
<evidence type="ECO:0000256" key="1">
    <source>
        <dbReference type="ARBA" id="ARBA00004123"/>
    </source>
</evidence>
<keyword evidence="2" id="KW-0479">Metal-binding</keyword>
<dbReference type="InterPro" id="IPR001909">
    <property type="entry name" value="KRAB"/>
</dbReference>
<feature type="domain" description="C2H2-type" evidence="11">
    <location>
        <begin position="846"/>
        <end position="873"/>
    </location>
</feature>
<dbReference type="Gene3D" id="6.10.140.140">
    <property type="match status" value="1"/>
</dbReference>
<dbReference type="InterPro" id="IPR036051">
    <property type="entry name" value="KRAB_dom_sf"/>
</dbReference>
<dbReference type="SMART" id="SM00349">
    <property type="entry name" value="KRAB"/>
    <property type="match status" value="1"/>
</dbReference>
<dbReference type="SUPFAM" id="SSF57667">
    <property type="entry name" value="beta-beta-alpha zinc fingers"/>
    <property type="match status" value="3"/>
</dbReference>
<evidence type="ECO:0000313" key="13">
    <source>
        <dbReference type="Ensembl" id="ENSLLTP00000010944.1"/>
    </source>
</evidence>
<dbReference type="FunFam" id="3.30.160.60:FF:001157">
    <property type="entry name" value="Zinc finger protein 793"/>
    <property type="match status" value="1"/>
</dbReference>
<feature type="domain" description="C2H2-type" evidence="11">
    <location>
        <begin position="958"/>
        <end position="985"/>
    </location>
</feature>
<dbReference type="PROSITE" id="PS50805">
    <property type="entry name" value="KRAB"/>
    <property type="match status" value="1"/>
</dbReference>
<dbReference type="Gene3D" id="3.30.160.60">
    <property type="entry name" value="Classic Zinc Finger"/>
    <property type="match status" value="5"/>
</dbReference>
<feature type="domain" description="C2H2-type" evidence="11">
    <location>
        <begin position="874"/>
        <end position="901"/>
    </location>
</feature>
<feature type="domain" description="KRAB" evidence="12">
    <location>
        <begin position="643"/>
        <end position="717"/>
    </location>
</feature>
<dbReference type="Proteomes" id="UP000694406">
    <property type="component" value="Unplaced"/>
</dbReference>
<feature type="domain" description="C2H2-type" evidence="11">
    <location>
        <begin position="930"/>
        <end position="957"/>
    </location>
</feature>
<evidence type="ECO:0000259" key="12">
    <source>
        <dbReference type="PROSITE" id="PS50805"/>
    </source>
</evidence>
<protein>
    <submittedName>
        <fullName evidence="13">Uncharacterized protein</fullName>
    </submittedName>
</protein>
<dbReference type="PANTHER" id="PTHR45913:SF11">
    <property type="entry name" value="EPM2A-INTERACTING PROTEIN 1"/>
    <property type="match status" value="1"/>
</dbReference>
<dbReference type="AlphaFoldDB" id="A0A8C5S0G8"/>
<comment type="subcellular location">
    <subcellularLocation>
        <location evidence="1">Nucleus</location>
    </subcellularLocation>
</comment>
<accession>A0A8C5S0G8</accession>
<dbReference type="GO" id="GO:0005634">
    <property type="term" value="C:nucleus"/>
    <property type="evidence" value="ECO:0007669"/>
    <property type="project" value="UniProtKB-SubCell"/>
</dbReference>
<reference evidence="13" key="2">
    <citation type="submission" date="2025-09" db="UniProtKB">
        <authorList>
            <consortium name="Ensembl"/>
        </authorList>
    </citation>
    <scope>IDENTIFICATION</scope>
</reference>
<evidence type="ECO:0000256" key="6">
    <source>
        <dbReference type="ARBA" id="ARBA00022843"/>
    </source>
</evidence>
<evidence type="ECO:0000256" key="10">
    <source>
        <dbReference type="PROSITE-ProRule" id="PRU00042"/>
    </source>
</evidence>
<organism evidence="13 14">
    <name type="scientific">Laticauda laticaudata</name>
    <name type="common">Blue-ringed sea krait</name>
    <name type="synonym">Blue-lipped sea krait</name>
    <dbReference type="NCBI Taxonomy" id="8630"/>
    <lineage>
        <taxon>Eukaryota</taxon>
        <taxon>Metazoa</taxon>
        <taxon>Chordata</taxon>
        <taxon>Craniata</taxon>
        <taxon>Vertebrata</taxon>
        <taxon>Euteleostomi</taxon>
        <taxon>Lepidosauria</taxon>
        <taxon>Squamata</taxon>
        <taxon>Bifurcata</taxon>
        <taxon>Unidentata</taxon>
        <taxon>Episquamata</taxon>
        <taxon>Toxicofera</taxon>
        <taxon>Serpentes</taxon>
        <taxon>Colubroidea</taxon>
        <taxon>Elapidae</taxon>
        <taxon>Laticaudinae</taxon>
        <taxon>Laticauda</taxon>
    </lineage>
</organism>
<feature type="domain" description="C2H2-type" evidence="11">
    <location>
        <begin position="902"/>
        <end position="929"/>
    </location>
</feature>
<keyword evidence="4 10" id="KW-0863">Zinc-finger</keyword>
<reference evidence="13" key="1">
    <citation type="submission" date="2025-08" db="UniProtKB">
        <authorList>
            <consortium name="Ensembl"/>
        </authorList>
    </citation>
    <scope>IDENTIFICATION</scope>
</reference>
<dbReference type="InterPro" id="IPR013087">
    <property type="entry name" value="Znf_C2H2_type"/>
</dbReference>
<dbReference type="Pfam" id="PF00096">
    <property type="entry name" value="zf-C2H2"/>
    <property type="match status" value="4"/>
</dbReference>
<evidence type="ECO:0000256" key="2">
    <source>
        <dbReference type="ARBA" id="ARBA00022723"/>
    </source>
</evidence>
<dbReference type="GeneTree" id="ENSGT00950000182812"/>
<evidence type="ECO:0000256" key="8">
    <source>
        <dbReference type="ARBA" id="ARBA00023163"/>
    </source>
</evidence>
<dbReference type="FunFam" id="3.30.160.60:FF:000016">
    <property type="entry name" value="zinc finger protein 37 homolog"/>
    <property type="match status" value="1"/>
</dbReference>
<dbReference type="GO" id="GO:0006355">
    <property type="term" value="P:regulation of DNA-templated transcription"/>
    <property type="evidence" value="ECO:0007669"/>
    <property type="project" value="InterPro"/>
</dbReference>
<dbReference type="InterPro" id="IPR040647">
    <property type="entry name" value="SPIN-DOC_Znf-C2H2"/>
</dbReference>
<evidence type="ECO:0000256" key="5">
    <source>
        <dbReference type="ARBA" id="ARBA00022833"/>
    </source>
</evidence>
<keyword evidence="14" id="KW-1185">Reference proteome</keyword>
<dbReference type="InterPro" id="IPR036236">
    <property type="entry name" value="Znf_C2H2_sf"/>
</dbReference>
<dbReference type="Ensembl" id="ENSLLTT00000011368.1">
    <property type="protein sequence ID" value="ENSLLTP00000010944.1"/>
    <property type="gene ID" value="ENSLLTG00000008397.1"/>
</dbReference>
<dbReference type="Pfam" id="PF01352">
    <property type="entry name" value="KRAB"/>
    <property type="match status" value="1"/>
</dbReference>
<dbReference type="GO" id="GO:0008270">
    <property type="term" value="F:zinc ion binding"/>
    <property type="evidence" value="ECO:0007669"/>
    <property type="project" value="UniProtKB-KW"/>
</dbReference>
<evidence type="ECO:0000256" key="3">
    <source>
        <dbReference type="ARBA" id="ARBA00022737"/>
    </source>
</evidence>
<keyword evidence="9" id="KW-0539">Nucleus</keyword>
<evidence type="ECO:0000256" key="7">
    <source>
        <dbReference type="ARBA" id="ARBA00023015"/>
    </source>
</evidence>
<dbReference type="FunFam" id="3.30.160.60:FF:000295">
    <property type="entry name" value="zinc finger protein 19"/>
    <property type="match status" value="1"/>
</dbReference>
<name>A0A8C5S0G8_LATLA</name>
<keyword evidence="8" id="KW-0804">Transcription</keyword>
<dbReference type="SUPFAM" id="SSF109640">
    <property type="entry name" value="KRAB domain (Kruppel-associated box)"/>
    <property type="match status" value="1"/>
</dbReference>